<protein>
    <submittedName>
        <fullName evidence="1">Uncharacterized protein</fullName>
    </submittedName>
</protein>
<proteinExistence type="predicted"/>
<dbReference type="EMBL" id="DVFJ01000001">
    <property type="protein sequence ID" value="HIQ70601.1"/>
    <property type="molecule type" value="Genomic_DNA"/>
</dbReference>
<sequence>MSPARCADCGARCESGAQRTCAQCGALLCAACAARQGNLCAACALEDERLVPD</sequence>
<reference evidence="1" key="1">
    <citation type="submission" date="2020-10" db="EMBL/GenBank/DDBJ databases">
        <authorList>
            <person name="Gilroy R."/>
        </authorList>
    </citation>
    <scope>NUCLEOTIDE SEQUENCE</scope>
    <source>
        <strain evidence="1">ChiSxjej2B14-6234</strain>
    </source>
</reference>
<reference evidence="1" key="2">
    <citation type="journal article" date="2021" name="PeerJ">
        <title>Extensive microbial diversity within the chicken gut microbiome revealed by metagenomics and culture.</title>
        <authorList>
            <person name="Gilroy R."/>
            <person name="Ravi A."/>
            <person name="Getino M."/>
            <person name="Pursley I."/>
            <person name="Horton D.L."/>
            <person name="Alikhan N.F."/>
            <person name="Baker D."/>
            <person name="Gharbi K."/>
            <person name="Hall N."/>
            <person name="Watson M."/>
            <person name="Adriaenssens E.M."/>
            <person name="Foster-Nyarko E."/>
            <person name="Jarju S."/>
            <person name="Secka A."/>
            <person name="Antonio M."/>
            <person name="Oren A."/>
            <person name="Chaudhuri R.R."/>
            <person name="La Ragione R."/>
            <person name="Hildebrand F."/>
            <person name="Pallen M.J."/>
        </authorList>
    </citation>
    <scope>NUCLEOTIDE SEQUENCE</scope>
    <source>
        <strain evidence="1">ChiSxjej2B14-6234</strain>
    </source>
</reference>
<organism evidence="1 2">
    <name type="scientific">Candidatus Onthenecus intestinigallinarum</name>
    <dbReference type="NCBI Taxonomy" id="2840875"/>
    <lineage>
        <taxon>Bacteria</taxon>
        <taxon>Bacillati</taxon>
        <taxon>Bacillota</taxon>
        <taxon>Clostridia</taxon>
        <taxon>Eubacteriales</taxon>
        <taxon>Candidatus Onthenecus</taxon>
    </lineage>
</organism>
<evidence type="ECO:0000313" key="2">
    <source>
        <dbReference type="Proteomes" id="UP000886887"/>
    </source>
</evidence>
<gene>
    <name evidence="1" type="ORF">IAB73_00065</name>
</gene>
<dbReference type="AlphaFoldDB" id="A0A9D0Z7G9"/>
<accession>A0A9D0Z7G9</accession>
<name>A0A9D0Z7G9_9FIRM</name>
<evidence type="ECO:0000313" key="1">
    <source>
        <dbReference type="EMBL" id="HIQ70601.1"/>
    </source>
</evidence>
<comment type="caution">
    <text evidence="1">The sequence shown here is derived from an EMBL/GenBank/DDBJ whole genome shotgun (WGS) entry which is preliminary data.</text>
</comment>
<dbReference type="Proteomes" id="UP000886887">
    <property type="component" value="Unassembled WGS sequence"/>
</dbReference>